<gene>
    <name evidence="3" type="ORF">OCTVUL_1B022156</name>
</gene>
<dbReference type="GO" id="GO:0003700">
    <property type="term" value="F:DNA-binding transcription factor activity"/>
    <property type="evidence" value="ECO:0007669"/>
    <property type="project" value="InterPro"/>
</dbReference>
<organism evidence="3 4">
    <name type="scientific">Octopus vulgaris</name>
    <name type="common">Common octopus</name>
    <dbReference type="NCBI Taxonomy" id="6645"/>
    <lineage>
        <taxon>Eukaryota</taxon>
        <taxon>Metazoa</taxon>
        <taxon>Spiralia</taxon>
        <taxon>Lophotrochozoa</taxon>
        <taxon>Mollusca</taxon>
        <taxon>Cephalopoda</taxon>
        <taxon>Coleoidea</taxon>
        <taxon>Octopodiformes</taxon>
        <taxon>Octopoda</taxon>
        <taxon>Incirrata</taxon>
        <taxon>Octopodidae</taxon>
        <taxon>Octopus</taxon>
    </lineage>
</organism>
<sequence length="139" mass="16299">MLTTGVKMYTRLDPEIEECLKQCQLQNSASPMTKQYLKLNILNKRHANGLSPINTTFTGEKKYRLRPDEEMKKEKRREQNRRAAAKCRNKKKWEERLSQAMKLETSTPMNFMAILASGILLRTGQGKRIPKRKRMKEIT</sequence>
<proteinExistence type="predicted"/>
<dbReference type="InterPro" id="IPR046347">
    <property type="entry name" value="bZIP_sf"/>
</dbReference>
<dbReference type="EMBL" id="OX597824">
    <property type="protein sequence ID" value="CAI9730595.1"/>
    <property type="molecule type" value="Genomic_DNA"/>
</dbReference>
<protein>
    <submittedName>
        <fullName evidence="3">Homeobox 2-like</fullName>
    </submittedName>
</protein>
<feature type="domain" description="BZIP" evidence="2">
    <location>
        <begin position="75"/>
        <end position="90"/>
    </location>
</feature>
<reference evidence="3" key="1">
    <citation type="submission" date="2023-08" db="EMBL/GenBank/DDBJ databases">
        <authorList>
            <person name="Alioto T."/>
            <person name="Alioto T."/>
            <person name="Gomez Garrido J."/>
        </authorList>
    </citation>
    <scope>NUCLEOTIDE SEQUENCE</scope>
</reference>
<feature type="compositionally biased region" description="Basic residues" evidence="1">
    <location>
        <begin position="82"/>
        <end position="91"/>
    </location>
</feature>
<dbReference type="SUPFAM" id="SSF57959">
    <property type="entry name" value="Leucine zipper domain"/>
    <property type="match status" value="1"/>
</dbReference>
<dbReference type="InterPro" id="IPR004827">
    <property type="entry name" value="bZIP"/>
</dbReference>
<dbReference type="GO" id="GO:0003677">
    <property type="term" value="F:DNA binding"/>
    <property type="evidence" value="ECO:0007669"/>
    <property type="project" value="UniProtKB-KW"/>
</dbReference>
<evidence type="ECO:0000256" key="1">
    <source>
        <dbReference type="SAM" id="MobiDB-lite"/>
    </source>
</evidence>
<dbReference type="PROSITE" id="PS00036">
    <property type="entry name" value="BZIP_BASIC"/>
    <property type="match status" value="1"/>
</dbReference>
<evidence type="ECO:0000313" key="4">
    <source>
        <dbReference type="Proteomes" id="UP001162480"/>
    </source>
</evidence>
<evidence type="ECO:0000313" key="3">
    <source>
        <dbReference type="EMBL" id="CAI9730595.1"/>
    </source>
</evidence>
<dbReference type="Gene3D" id="1.20.5.170">
    <property type="match status" value="1"/>
</dbReference>
<accession>A0AA36FAD6</accession>
<dbReference type="Proteomes" id="UP001162480">
    <property type="component" value="Chromosome 11"/>
</dbReference>
<name>A0AA36FAD6_OCTVU</name>
<feature type="region of interest" description="Disordered" evidence="1">
    <location>
        <begin position="68"/>
        <end position="91"/>
    </location>
</feature>
<evidence type="ECO:0000259" key="2">
    <source>
        <dbReference type="PROSITE" id="PS00036"/>
    </source>
</evidence>
<feature type="compositionally biased region" description="Basic and acidic residues" evidence="1">
    <location>
        <begin position="68"/>
        <end position="81"/>
    </location>
</feature>
<dbReference type="AlphaFoldDB" id="A0AA36FAD6"/>
<keyword evidence="4" id="KW-1185">Reference proteome</keyword>